<proteinExistence type="predicted"/>
<dbReference type="KEGG" id="bcop:JD108_15945"/>
<evidence type="ECO:0000256" key="1">
    <source>
        <dbReference type="SAM" id="Phobius"/>
    </source>
</evidence>
<name>A0A7T5EIV1_9BACL</name>
<evidence type="ECO:0000313" key="6">
    <source>
        <dbReference type="Proteomes" id="UP000595847"/>
    </source>
</evidence>
<organism evidence="4 6">
    <name type="scientific">Brevibacillus composti</name>
    <dbReference type="NCBI Taxonomy" id="2796470"/>
    <lineage>
        <taxon>Bacteria</taxon>
        <taxon>Bacillati</taxon>
        <taxon>Bacillota</taxon>
        <taxon>Bacilli</taxon>
        <taxon>Bacillales</taxon>
        <taxon>Paenibacillaceae</taxon>
        <taxon>Brevibacillus</taxon>
    </lineage>
</organism>
<accession>A0A7T5EIV1</accession>
<dbReference type="CDD" id="cd00077">
    <property type="entry name" value="HDc"/>
    <property type="match status" value="1"/>
</dbReference>
<dbReference type="PANTHER" id="PTHR43155">
    <property type="entry name" value="CYCLIC DI-GMP PHOSPHODIESTERASE PA4108-RELATED"/>
    <property type="match status" value="1"/>
</dbReference>
<dbReference type="Gene3D" id="1.10.3210.10">
    <property type="entry name" value="Hypothetical protein af1432"/>
    <property type="match status" value="1"/>
</dbReference>
<dbReference type="InterPro" id="IPR006674">
    <property type="entry name" value="HD_domain"/>
</dbReference>
<dbReference type="InterPro" id="IPR003607">
    <property type="entry name" value="HD/PDEase_dom"/>
</dbReference>
<dbReference type="SUPFAM" id="SSF109604">
    <property type="entry name" value="HD-domain/PDEase-like"/>
    <property type="match status" value="1"/>
</dbReference>
<evidence type="ECO:0000313" key="5">
    <source>
        <dbReference type="EMBL" id="QUO40464.1"/>
    </source>
</evidence>
<keyword evidence="7" id="KW-1185">Reference proteome</keyword>
<dbReference type="Proteomes" id="UP000595847">
    <property type="component" value="Chromosome"/>
</dbReference>
<dbReference type="RefSeq" id="WP_198827009.1">
    <property type="nucleotide sequence ID" value="NZ_CP066308.1"/>
</dbReference>
<reference evidence="5" key="2">
    <citation type="submission" date="2021-04" db="EMBL/GenBank/DDBJ databases">
        <title>Brevibacillus composti FJAT-54423, complete genome.</title>
        <authorList>
            <person name="Tang R."/>
        </authorList>
    </citation>
    <scope>NUCLEOTIDE SEQUENCE</scope>
    <source>
        <strain evidence="5">FJAT-54424</strain>
    </source>
</reference>
<keyword evidence="1" id="KW-0812">Transmembrane</keyword>
<feature type="transmembrane region" description="Helical" evidence="1">
    <location>
        <begin position="16"/>
        <end position="34"/>
    </location>
</feature>
<evidence type="ECO:0000313" key="7">
    <source>
        <dbReference type="Proteomes" id="UP000677234"/>
    </source>
</evidence>
<evidence type="ECO:0000259" key="3">
    <source>
        <dbReference type="PROSITE" id="PS51832"/>
    </source>
</evidence>
<dbReference type="PROSITE" id="PS51831">
    <property type="entry name" value="HD"/>
    <property type="match status" value="1"/>
</dbReference>
<dbReference type="PROSITE" id="PS51832">
    <property type="entry name" value="HD_GYP"/>
    <property type="match status" value="1"/>
</dbReference>
<feature type="transmembrane region" description="Helical" evidence="1">
    <location>
        <begin position="87"/>
        <end position="109"/>
    </location>
</feature>
<evidence type="ECO:0000313" key="4">
    <source>
        <dbReference type="EMBL" id="QQE73383.1"/>
    </source>
</evidence>
<gene>
    <name evidence="4" type="ORF">JD108_15945</name>
    <name evidence="5" type="ORF">KDJ56_15890</name>
</gene>
<dbReference type="Pfam" id="PF13487">
    <property type="entry name" value="HD_5"/>
    <property type="match status" value="1"/>
</dbReference>
<evidence type="ECO:0000259" key="2">
    <source>
        <dbReference type="PROSITE" id="PS51831"/>
    </source>
</evidence>
<keyword evidence="1" id="KW-0472">Membrane</keyword>
<sequence length="327" mass="37700">MVPFQKKSYWQKLQQYRLPLALIFFLLLCTTVWIDGYLYPGSNLIGLYLLNFVLAGIVFWRSMALQMISAALLTCFYYYFAPFRSPHISVIFFNGLTYLLATLSISYAIRYHRREKENTLNLTLVLAKSLDARDKYTAFHSENVAMYAYRIAKEMGLSQKSCERIYLGGLLHDIGKIGVPESILTKPSKLTEEEYAIVKQHPSIGYEMVKHISLFRNNGVLDAILYHHERYDGKGYPKGLAGEEIPQVARIMAIADSFDAMTSRRGYRAQTDIHYAVREIRKNKGTQFDPVIADVFLQIVEREGEDILSRREETVRLPNQDKGTHLR</sequence>
<dbReference type="EMBL" id="CP066308">
    <property type="protein sequence ID" value="QQE73383.1"/>
    <property type="molecule type" value="Genomic_DNA"/>
</dbReference>
<dbReference type="InterPro" id="IPR037522">
    <property type="entry name" value="HD_GYP_dom"/>
</dbReference>
<dbReference type="EMBL" id="CP073708">
    <property type="protein sequence ID" value="QUO40464.1"/>
    <property type="molecule type" value="Genomic_DNA"/>
</dbReference>
<keyword evidence="1" id="KW-1133">Transmembrane helix</keyword>
<reference evidence="4 6" key="1">
    <citation type="submission" date="2020-12" db="EMBL/GenBank/DDBJ databases">
        <title>strain FJAT-54423T represents a novel species of the genus Brevibacillus.</title>
        <authorList>
            <person name="Tang R."/>
        </authorList>
    </citation>
    <scope>NUCLEOTIDE SEQUENCE [LARGE SCALE GENOMIC DNA]</scope>
    <source>
        <strain evidence="4 6">FJAT-54423</strain>
    </source>
</reference>
<dbReference type="SMART" id="SM00471">
    <property type="entry name" value="HDc"/>
    <property type="match status" value="1"/>
</dbReference>
<protein>
    <submittedName>
        <fullName evidence="4">HD-GYP domain-containing protein</fullName>
    </submittedName>
</protein>
<feature type="transmembrane region" description="Helical" evidence="1">
    <location>
        <begin position="64"/>
        <end position="81"/>
    </location>
</feature>
<feature type="domain" description="HD" evidence="2">
    <location>
        <begin position="137"/>
        <end position="261"/>
    </location>
</feature>
<dbReference type="Proteomes" id="UP000677234">
    <property type="component" value="Chromosome"/>
</dbReference>
<feature type="domain" description="HD-GYP" evidence="3">
    <location>
        <begin position="115"/>
        <end position="312"/>
    </location>
</feature>
<dbReference type="AlphaFoldDB" id="A0A7T5EIV1"/>